<evidence type="ECO:0000313" key="1">
    <source>
        <dbReference type="EMBL" id="KPC62548.1"/>
    </source>
</evidence>
<protein>
    <submittedName>
        <fullName evidence="1">Uncharacterized protein</fullName>
    </submittedName>
</protein>
<dbReference type="Proteomes" id="UP000037982">
    <property type="component" value="Unassembled WGS sequence"/>
</dbReference>
<reference evidence="2" key="1">
    <citation type="submission" date="2015-07" db="EMBL/GenBank/DDBJ databases">
        <authorList>
            <person name="Ju K.-S."/>
            <person name="Doroghazi J.R."/>
            <person name="Metcalf W.W."/>
        </authorList>
    </citation>
    <scope>NUCLEOTIDE SEQUENCE [LARGE SCALE GENOMIC DNA]</scope>
    <source>
        <strain evidence="2">NRRL ISP-5002</strain>
    </source>
</reference>
<evidence type="ECO:0000313" key="2">
    <source>
        <dbReference type="Proteomes" id="UP000037982"/>
    </source>
</evidence>
<comment type="caution">
    <text evidence="1">The sequence shown here is derived from an EMBL/GenBank/DDBJ whole genome shotgun (WGS) entry which is preliminary data.</text>
</comment>
<gene>
    <name evidence="1" type="ORF">ADL29_18735</name>
</gene>
<sequence length="181" mass="19518">MGPRARIVRRLSRLPSLPSWKGGLAARPLTTPINGVATKSPAIRSPLQERAEVYRLFAEELPYLPGYQHARVHLVNAFTKESGMIFRRRQARTAVCARWPGQASARSSVTLTHFLFRRTGRGGGALGRCGRRLAGHGDVLSVCAARHLLQFEPPALAEAVGAILGCPEVDRFGGGCIIAAG</sequence>
<accession>A0A0N0XWN3</accession>
<dbReference type="EMBL" id="LGKG01000138">
    <property type="protein sequence ID" value="KPC62548.1"/>
    <property type="molecule type" value="Genomic_DNA"/>
</dbReference>
<name>A0A0N0XWN3_9ACTN</name>
<dbReference type="AlphaFoldDB" id="A0A0N0XWN3"/>
<organism evidence="1 2">
    <name type="scientific">Streptomyces chattanoogensis</name>
    <dbReference type="NCBI Taxonomy" id="66876"/>
    <lineage>
        <taxon>Bacteria</taxon>
        <taxon>Bacillati</taxon>
        <taxon>Actinomycetota</taxon>
        <taxon>Actinomycetes</taxon>
        <taxon>Kitasatosporales</taxon>
        <taxon>Streptomycetaceae</taxon>
        <taxon>Streptomyces</taxon>
    </lineage>
</organism>
<proteinExistence type="predicted"/>
<keyword evidence="2" id="KW-1185">Reference proteome</keyword>
<dbReference type="PATRIC" id="fig|66876.3.peg.4111"/>